<dbReference type="Gene3D" id="1.10.357.10">
    <property type="entry name" value="Tetracycline Repressor, domain 2"/>
    <property type="match status" value="1"/>
</dbReference>
<dbReference type="InterPro" id="IPR039538">
    <property type="entry name" value="BetI_C"/>
</dbReference>
<dbReference type="Pfam" id="PF00440">
    <property type="entry name" value="TetR_N"/>
    <property type="match status" value="1"/>
</dbReference>
<accession>A0A1T5ICD8</accession>
<dbReference type="PANTHER" id="PTHR47506:SF6">
    <property type="entry name" value="HTH-TYPE TRANSCRIPTIONAL REPRESSOR NEMR"/>
    <property type="match status" value="1"/>
</dbReference>
<evidence type="ECO:0000256" key="3">
    <source>
        <dbReference type="ARBA" id="ARBA00023125"/>
    </source>
</evidence>
<dbReference type="Pfam" id="PF13977">
    <property type="entry name" value="TetR_C_6"/>
    <property type="match status" value="1"/>
</dbReference>
<evidence type="ECO:0000256" key="5">
    <source>
        <dbReference type="PROSITE-ProRule" id="PRU00335"/>
    </source>
</evidence>
<evidence type="ECO:0000256" key="2">
    <source>
        <dbReference type="ARBA" id="ARBA00023015"/>
    </source>
</evidence>
<protein>
    <submittedName>
        <fullName evidence="7">Transcriptional regulator, TetR family</fullName>
    </submittedName>
</protein>
<sequence length="195" mass="21411">MPKLIDHAERRDDLADATWRVIMRDGITGVSIRTVAAEAGLSTGSLRHVFPSKVDLLVYAMQLVNIRVTARVTAIMAEADAGDRGRVRAALLEFLPLDPGRRAEMEVNVALFAEAHVEAIREVRDESAEKLRRACRHFLQRLGTNGPEGELDDSAAALHALVDGLALHLLIDDSPSARKRTERILDAHLNADVRG</sequence>
<name>A0A1T5ICD8_9MICO</name>
<keyword evidence="4" id="KW-0804">Transcription</keyword>
<evidence type="ECO:0000313" key="8">
    <source>
        <dbReference type="Proteomes" id="UP000190857"/>
    </source>
</evidence>
<evidence type="ECO:0000259" key="6">
    <source>
        <dbReference type="PROSITE" id="PS50977"/>
    </source>
</evidence>
<dbReference type="AlphaFoldDB" id="A0A1T5ICD8"/>
<dbReference type="PROSITE" id="PS50977">
    <property type="entry name" value="HTH_TETR_2"/>
    <property type="match status" value="1"/>
</dbReference>
<organism evidence="7 8">
    <name type="scientific">Okibacterium fritillariae</name>
    <dbReference type="NCBI Taxonomy" id="123320"/>
    <lineage>
        <taxon>Bacteria</taxon>
        <taxon>Bacillati</taxon>
        <taxon>Actinomycetota</taxon>
        <taxon>Actinomycetes</taxon>
        <taxon>Micrococcales</taxon>
        <taxon>Microbacteriaceae</taxon>
        <taxon>Okibacterium</taxon>
    </lineage>
</organism>
<evidence type="ECO:0000256" key="4">
    <source>
        <dbReference type="ARBA" id="ARBA00023163"/>
    </source>
</evidence>
<keyword evidence="3 5" id="KW-0238">DNA-binding</keyword>
<dbReference type="RefSeq" id="WP_079726486.1">
    <property type="nucleotide sequence ID" value="NZ_FUZP01000001.1"/>
</dbReference>
<evidence type="ECO:0000256" key="1">
    <source>
        <dbReference type="ARBA" id="ARBA00022491"/>
    </source>
</evidence>
<feature type="DNA-binding region" description="H-T-H motif" evidence="5">
    <location>
        <begin position="31"/>
        <end position="50"/>
    </location>
</feature>
<keyword evidence="2" id="KW-0805">Transcription regulation</keyword>
<dbReference type="InterPro" id="IPR009057">
    <property type="entry name" value="Homeodomain-like_sf"/>
</dbReference>
<gene>
    <name evidence="7" type="ORF">SAMN06309945_0248</name>
</gene>
<dbReference type="InterPro" id="IPR036271">
    <property type="entry name" value="Tet_transcr_reg_TetR-rel_C_sf"/>
</dbReference>
<keyword evidence="8" id="KW-1185">Reference proteome</keyword>
<dbReference type="EMBL" id="FUZP01000001">
    <property type="protein sequence ID" value="SKC36864.1"/>
    <property type="molecule type" value="Genomic_DNA"/>
</dbReference>
<dbReference type="SUPFAM" id="SSF48498">
    <property type="entry name" value="Tetracyclin repressor-like, C-terminal domain"/>
    <property type="match status" value="1"/>
</dbReference>
<dbReference type="SUPFAM" id="SSF46689">
    <property type="entry name" value="Homeodomain-like"/>
    <property type="match status" value="1"/>
</dbReference>
<proteinExistence type="predicted"/>
<keyword evidence="1" id="KW-0678">Repressor</keyword>
<feature type="domain" description="HTH tetR-type" evidence="6">
    <location>
        <begin position="8"/>
        <end position="68"/>
    </location>
</feature>
<dbReference type="Proteomes" id="UP000190857">
    <property type="component" value="Unassembled WGS sequence"/>
</dbReference>
<evidence type="ECO:0000313" key="7">
    <source>
        <dbReference type="EMBL" id="SKC36864.1"/>
    </source>
</evidence>
<dbReference type="InterPro" id="IPR001647">
    <property type="entry name" value="HTH_TetR"/>
</dbReference>
<dbReference type="OrthoDB" id="9816296at2"/>
<dbReference type="STRING" id="123320.SAMN06309945_0248"/>
<dbReference type="GO" id="GO:0003677">
    <property type="term" value="F:DNA binding"/>
    <property type="evidence" value="ECO:0007669"/>
    <property type="project" value="UniProtKB-UniRule"/>
</dbReference>
<dbReference type="PANTHER" id="PTHR47506">
    <property type="entry name" value="TRANSCRIPTIONAL REGULATORY PROTEIN"/>
    <property type="match status" value="1"/>
</dbReference>
<reference evidence="7" key="1">
    <citation type="submission" date="2017-02" db="EMBL/GenBank/DDBJ databases">
        <authorList>
            <person name="Peterson S.W."/>
        </authorList>
    </citation>
    <scope>NUCLEOTIDE SEQUENCE [LARGE SCALE GENOMIC DNA]</scope>
    <source>
        <strain evidence="7">VKM Ac-2059</strain>
    </source>
</reference>